<dbReference type="RefSeq" id="WP_380083598.1">
    <property type="nucleotide sequence ID" value="NZ_JBHSWD010000001.1"/>
</dbReference>
<keyword evidence="3 4" id="KW-0687">Ribonucleoprotein</keyword>
<dbReference type="PRINTS" id="PR00064">
    <property type="entry name" value="RIBOSOMALL35"/>
</dbReference>
<comment type="similarity">
    <text evidence="1 4 5">Belongs to the bacterial ribosomal protein bL35 family.</text>
</comment>
<protein>
    <recommendedName>
        <fullName evidence="4">Large ribosomal subunit protein bL35</fullName>
    </recommendedName>
</protein>
<evidence type="ECO:0000256" key="5">
    <source>
        <dbReference type="RuleBase" id="RU000568"/>
    </source>
</evidence>
<evidence type="ECO:0000256" key="4">
    <source>
        <dbReference type="HAMAP-Rule" id="MF_00514"/>
    </source>
</evidence>
<dbReference type="GO" id="GO:0008483">
    <property type="term" value="F:transaminase activity"/>
    <property type="evidence" value="ECO:0007669"/>
    <property type="project" value="UniProtKB-KW"/>
</dbReference>
<dbReference type="InterPro" id="IPR001706">
    <property type="entry name" value="Ribosomal_bL35"/>
</dbReference>
<dbReference type="EMBL" id="JBHSWD010000001">
    <property type="protein sequence ID" value="MFC6590742.1"/>
    <property type="molecule type" value="Genomic_DNA"/>
</dbReference>
<dbReference type="InterPro" id="IPR037229">
    <property type="entry name" value="Ribosomal_bL35_sf"/>
</dbReference>
<dbReference type="InterPro" id="IPR018265">
    <property type="entry name" value="Ribosomal_bL35_CS"/>
</dbReference>
<name>A0ABW1YBB3_9DEIO</name>
<dbReference type="Pfam" id="PF01632">
    <property type="entry name" value="Ribosomal_L35p"/>
    <property type="match status" value="1"/>
</dbReference>
<dbReference type="Gene3D" id="4.10.410.60">
    <property type="match status" value="1"/>
</dbReference>
<organism evidence="6 7">
    <name type="scientific">Deinococcus lacus</name>
    <dbReference type="NCBI Taxonomy" id="392561"/>
    <lineage>
        <taxon>Bacteria</taxon>
        <taxon>Thermotogati</taxon>
        <taxon>Deinococcota</taxon>
        <taxon>Deinococci</taxon>
        <taxon>Deinococcales</taxon>
        <taxon>Deinococcaceae</taxon>
        <taxon>Deinococcus</taxon>
    </lineage>
</organism>
<proteinExistence type="inferred from homology"/>
<evidence type="ECO:0000313" key="7">
    <source>
        <dbReference type="Proteomes" id="UP001596297"/>
    </source>
</evidence>
<keyword evidence="2 4" id="KW-0689">Ribosomal protein</keyword>
<reference evidence="7" key="1">
    <citation type="journal article" date="2019" name="Int. J. Syst. Evol. Microbiol.">
        <title>The Global Catalogue of Microorganisms (GCM) 10K type strain sequencing project: providing services to taxonomists for standard genome sequencing and annotation.</title>
        <authorList>
            <consortium name="The Broad Institute Genomics Platform"/>
            <consortium name="The Broad Institute Genome Sequencing Center for Infectious Disease"/>
            <person name="Wu L."/>
            <person name="Ma J."/>
        </authorList>
    </citation>
    <scope>NUCLEOTIDE SEQUENCE [LARGE SCALE GENOMIC DNA]</scope>
    <source>
        <strain evidence="7">CGMCC 1.15772</strain>
    </source>
</reference>
<dbReference type="Proteomes" id="UP001596297">
    <property type="component" value="Unassembled WGS sequence"/>
</dbReference>
<dbReference type="SUPFAM" id="SSF143034">
    <property type="entry name" value="L35p-like"/>
    <property type="match status" value="1"/>
</dbReference>
<dbReference type="InterPro" id="IPR021137">
    <property type="entry name" value="Ribosomal_bL35-like"/>
</dbReference>
<sequence length="68" mass="7499">MPKMKTKKSASRRIKITATGKVMAFKSGKRHQNTGKSGSDIRKKGQGFVLAKSEWARMKAMKPYAGGK</sequence>
<dbReference type="PROSITE" id="PS00936">
    <property type="entry name" value="RIBOSOMAL_L35"/>
    <property type="match status" value="1"/>
</dbReference>
<evidence type="ECO:0000313" key="6">
    <source>
        <dbReference type="EMBL" id="MFC6590742.1"/>
    </source>
</evidence>
<keyword evidence="6" id="KW-0032">Aminotransferase</keyword>
<comment type="caution">
    <text evidence="6">The sequence shown here is derived from an EMBL/GenBank/DDBJ whole genome shotgun (WGS) entry which is preliminary data.</text>
</comment>
<keyword evidence="7" id="KW-1185">Reference proteome</keyword>
<keyword evidence="6" id="KW-0808">Transferase</keyword>
<gene>
    <name evidence="4 6" type="primary">rpmI</name>
    <name evidence="6" type="ORF">ACFP81_00940</name>
</gene>
<evidence type="ECO:0000256" key="2">
    <source>
        <dbReference type="ARBA" id="ARBA00022980"/>
    </source>
</evidence>
<accession>A0ABW1YBB3</accession>
<dbReference type="HAMAP" id="MF_00514">
    <property type="entry name" value="Ribosomal_bL35"/>
    <property type="match status" value="1"/>
</dbReference>
<dbReference type="GO" id="GO:0005840">
    <property type="term" value="C:ribosome"/>
    <property type="evidence" value="ECO:0007669"/>
    <property type="project" value="UniProtKB-KW"/>
</dbReference>
<evidence type="ECO:0000256" key="1">
    <source>
        <dbReference type="ARBA" id="ARBA00006598"/>
    </source>
</evidence>
<evidence type="ECO:0000256" key="3">
    <source>
        <dbReference type="ARBA" id="ARBA00023274"/>
    </source>
</evidence>
<dbReference type="NCBIfam" id="TIGR00001">
    <property type="entry name" value="rpmI_bact"/>
    <property type="match status" value="1"/>
</dbReference>